<evidence type="ECO:0000313" key="1">
    <source>
        <dbReference type="EMBL" id="SVB92708.1"/>
    </source>
</evidence>
<organism evidence="1">
    <name type="scientific">marine metagenome</name>
    <dbReference type="NCBI Taxonomy" id="408172"/>
    <lineage>
        <taxon>unclassified sequences</taxon>
        <taxon>metagenomes</taxon>
        <taxon>ecological metagenomes</taxon>
    </lineage>
</organism>
<accession>A0A382HZI1</accession>
<proteinExistence type="predicted"/>
<sequence length="310" mass="32985">MKILNLLNVVSFTWVLFMVPATAAAVGFKAPKLGTAEARVGGGRRGVFKAPKMGTAAARVGGGRRGWAPPKLGTAAARVGGGRRGWAAPKLGTAAARVGGGRRGFAAPKLGVVEGGRIGGARGESDVPEDTAEAGFAEGAPEVWVLTPASAGLTVSASPSLYYYLSDNTGMALDVTINLDRLTLFQLQVNTPKRKGVYKVSLAEMGMQLEEGKEYEWNVVLIPDPAQGSLNITSTGAVKRVPVEKKLEEMLIEKKSNQYEAYAENGIWYEALDELNQKILADPKNTKLKTERSDLLKQVGLPTVAEMLMQ</sequence>
<reference evidence="1" key="1">
    <citation type="submission" date="2018-05" db="EMBL/GenBank/DDBJ databases">
        <authorList>
            <person name="Lanie J.A."/>
            <person name="Ng W.-L."/>
            <person name="Kazmierczak K.M."/>
            <person name="Andrzejewski T.M."/>
            <person name="Davidsen T.M."/>
            <person name="Wayne K.J."/>
            <person name="Tettelin H."/>
            <person name="Glass J.I."/>
            <person name="Rusch D."/>
            <person name="Podicherti R."/>
            <person name="Tsui H.-C.T."/>
            <person name="Winkler M.E."/>
        </authorList>
    </citation>
    <scope>NUCLEOTIDE SEQUENCE</scope>
</reference>
<gene>
    <name evidence="1" type="ORF">METZ01_LOCUS245562</name>
</gene>
<evidence type="ECO:0008006" key="2">
    <source>
        <dbReference type="Google" id="ProtNLM"/>
    </source>
</evidence>
<name>A0A382HZI1_9ZZZZ</name>
<dbReference type="InterPro" id="IPR010328">
    <property type="entry name" value="DUF928"/>
</dbReference>
<dbReference type="EMBL" id="UINC01064232">
    <property type="protein sequence ID" value="SVB92708.1"/>
    <property type="molecule type" value="Genomic_DNA"/>
</dbReference>
<dbReference type="AlphaFoldDB" id="A0A382HZI1"/>
<protein>
    <recommendedName>
        <fullName evidence="2">DUF928 domain-containing protein</fullName>
    </recommendedName>
</protein>
<dbReference type="Pfam" id="PF06051">
    <property type="entry name" value="DUF928"/>
    <property type="match status" value="1"/>
</dbReference>